<dbReference type="PANTHER" id="PTHR43829">
    <property type="entry name" value="AQUAPORIN OR AQUAGLYCEROPORIN RELATED"/>
    <property type="match status" value="1"/>
</dbReference>
<comment type="similarity">
    <text evidence="2 7">Belongs to the MIP/aquaporin (TC 1.A.8) family.</text>
</comment>
<proteinExistence type="inferred from homology"/>
<reference evidence="9 10" key="1">
    <citation type="submission" date="2019-08" db="EMBL/GenBank/DDBJ databases">
        <title>Lentzea from Indian Himalayas.</title>
        <authorList>
            <person name="Mandal S."/>
            <person name="Mallick Gupta A."/>
            <person name="Maiti P.K."/>
            <person name="Sarkar J."/>
            <person name="Mandal S."/>
        </authorList>
    </citation>
    <scope>NUCLEOTIDE SEQUENCE [LARGE SCALE GENOMIC DNA]</scope>
    <source>
        <strain evidence="9 10">PSKA42</strain>
    </source>
</reference>
<dbReference type="InterPro" id="IPR000425">
    <property type="entry name" value="MIP"/>
</dbReference>
<feature type="transmembrane region" description="Helical" evidence="8">
    <location>
        <begin position="316"/>
        <end position="336"/>
    </location>
</feature>
<dbReference type="InterPro" id="IPR050363">
    <property type="entry name" value="MIP/Aquaporin"/>
</dbReference>
<accession>A0ABX1FKP8</accession>
<feature type="transmembrane region" description="Helical" evidence="8">
    <location>
        <begin position="97"/>
        <end position="117"/>
    </location>
</feature>
<dbReference type="PROSITE" id="PS00221">
    <property type="entry name" value="MIP"/>
    <property type="match status" value="1"/>
</dbReference>
<evidence type="ECO:0000256" key="2">
    <source>
        <dbReference type="ARBA" id="ARBA00006175"/>
    </source>
</evidence>
<keyword evidence="10" id="KW-1185">Reference proteome</keyword>
<keyword evidence="4 7" id="KW-0812">Transmembrane</keyword>
<comment type="subcellular location">
    <subcellularLocation>
        <location evidence="1">Membrane</location>
        <topology evidence="1">Multi-pass membrane protein</topology>
    </subcellularLocation>
</comment>
<dbReference type="EMBL" id="VSRL01000080">
    <property type="protein sequence ID" value="NKE59330.1"/>
    <property type="molecule type" value="Genomic_DNA"/>
</dbReference>
<evidence type="ECO:0000256" key="6">
    <source>
        <dbReference type="ARBA" id="ARBA00023136"/>
    </source>
</evidence>
<keyword evidence="3 7" id="KW-0813">Transport</keyword>
<sequence length="337" mass="34944">MGPGTARNVIETTRVGNVELLLPPSALETGLKRVVCAQRDRSVTPARVLGVDIVELPPLSRRDVGHYVPRQSPRGDQPFKDEWEASVGLGSVFLSEVLGTGVLLLLGAGVVANVLLAKSKGFDGGWLLINFGWGLGVFAGVYVAYKSGAHLNPAVTVGILTSGAAEYAPGVPVSAGSTIVYFAGEMLGAFLGAVLAWLAYKPHFDETPDEGLKLAVFSTGPAIRTYTWNLVCEVIGTFVLVFVILAFGKTPTQIGPLAAALLVVGIGASLGGPTGYAINPARDLGPRIAHALLPLSYKGTDGEAVGKKDSDWGYSWIPVVGPLVGGAIAGVVASLVF</sequence>
<dbReference type="InterPro" id="IPR023271">
    <property type="entry name" value="Aquaporin-like"/>
</dbReference>
<gene>
    <name evidence="9" type="ORF">FXN61_21965</name>
</gene>
<evidence type="ECO:0000256" key="4">
    <source>
        <dbReference type="ARBA" id="ARBA00022692"/>
    </source>
</evidence>
<evidence type="ECO:0000256" key="7">
    <source>
        <dbReference type="RuleBase" id="RU000477"/>
    </source>
</evidence>
<dbReference type="InterPro" id="IPR022357">
    <property type="entry name" value="MIP_CS"/>
</dbReference>
<dbReference type="Gene3D" id="1.20.1080.10">
    <property type="entry name" value="Glycerol uptake facilitator protein"/>
    <property type="match status" value="1"/>
</dbReference>
<evidence type="ECO:0000256" key="5">
    <source>
        <dbReference type="ARBA" id="ARBA00022989"/>
    </source>
</evidence>
<evidence type="ECO:0000256" key="8">
    <source>
        <dbReference type="SAM" id="Phobius"/>
    </source>
</evidence>
<evidence type="ECO:0000313" key="10">
    <source>
        <dbReference type="Proteomes" id="UP001515943"/>
    </source>
</evidence>
<evidence type="ECO:0000256" key="3">
    <source>
        <dbReference type="ARBA" id="ARBA00022448"/>
    </source>
</evidence>
<name>A0ABX1FKP8_9PSEU</name>
<protein>
    <submittedName>
        <fullName evidence="9">Aquaporin family protein</fullName>
    </submittedName>
</protein>
<dbReference type="SUPFAM" id="SSF81338">
    <property type="entry name" value="Aquaporin-like"/>
    <property type="match status" value="1"/>
</dbReference>
<feature type="transmembrane region" description="Helical" evidence="8">
    <location>
        <begin position="180"/>
        <end position="200"/>
    </location>
</feature>
<evidence type="ECO:0000256" key="1">
    <source>
        <dbReference type="ARBA" id="ARBA00004141"/>
    </source>
</evidence>
<feature type="transmembrane region" description="Helical" evidence="8">
    <location>
        <begin position="254"/>
        <end position="278"/>
    </location>
</feature>
<evidence type="ECO:0000313" key="9">
    <source>
        <dbReference type="EMBL" id="NKE59330.1"/>
    </source>
</evidence>
<keyword evidence="5 8" id="KW-1133">Transmembrane helix</keyword>
<dbReference type="Pfam" id="PF00230">
    <property type="entry name" value="MIP"/>
    <property type="match status" value="1"/>
</dbReference>
<organism evidence="9 10">
    <name type="scientific">Lentzea indica</name>
    <dbReference type="NCBI Taxonomy" id="2604800"/>
    <lineage>
        <taxon>Bacteria</taxon>
        <taxon>Bacillati</taxon>
        <taxon>Actinomycetota</taxon>
        <taxon>Actinomycetes</taxon>
        <taxon>Pseudonocardiales</taxon>
        <taxon>Pseudonocardiaceae</taxon>
        <taxon>Lentzea</taxon>
    </lineage>
</organism>
<dbReference type="PANTHER" id="PTHR43829:SF9">
    <property type="entry name" value="AQUAPORIN-9"/>
    <property type="match status" value="1"/>
</dbReference>
<feature type="transmembrane region" description="Helical" evidence="8">
    <location>
        <begin position="226"/>
        <end position="247"/>
    </location>
</feature>
<dbReference type="PRINTS" id="PR00783">
    <property type="entry name" value="MINTRINSICP"/>
</dbReference>
<keyword evidence="6 8" id="KW-0472">Membrane</keyword>
<dbReference type="Proteomes" id="UP001515943">
    <property type="component" value="Unassembled WGS sequence"/>
</dbReference>
<feature type="transmembrane region" description="Helical" evidence="8">
    <location>
        <begin position="124"/>
        <end position="145"/>
    </location>
</feature>
<comment type="caution">
    <text evidence="9">The sequence shown here is derived from an EMBL/GenBank/DDBJ whole genome shotgun (WGS) entry which is preliminary data.</text>
</comment>